<keyword evidence="1" id="KW-1133">Transmembrane helix</keyword>
<dbReference type="STRING" id="426128.SAMN05660297_02378"/>
<organism evidence="2 3">
    <name type="scientific">Natronincola peptidivorans</name>
    <dbReference type="NCBI Taxonomy" id="426128"/>
    <lineage>
        <taxon>Bacteria</taxon>
        <taxon>Bacillati</taxon>
        <taxon>Bacillota</taxon>
        <taxon>Clostridia</taxon>
        <taxon>Peptostreptococcales</taxon>
        <taxon>Natronincolaceae</taxon>
        <taxon>Natronincola</taxon>
    </lineage>
</organism>
<dbReference type="Proteomes" id="UP000199568">
    <property type="component" value="Unassembled WGS sequence"/>
</dbReference>
<feature type="transmembrane region" description="Helical" evidence="1">
    <location>
        <begin position="226"/>
        <end position="242"/>
    </location>
</feature>
<keyword evidence="1" id="KW-0812">Transmembrane</keyword>
<reference evidence="2 3" key="1">
    <citation type="submission" date="2016-10" db="EMBL/GenBank/DDBJ databases">
        <authorList>
            <person name="de Groot N.N."/>
        </authorList>
    </citation>
    <scope>NUCLEOTIDE SEQUENCE [LARGE SCALE GENOMIC DNA]</scope>
    <source>
        <strain evidence="2 3">DSM 18979</strain>
    </source>
</reference>
<accession>A0A1I0EBP7</accession>
<dbReference type="AlphaFoldDB" id="A0A1I0EBP7"/>
<feature type="transmembrane region" description="Helical" evidence="1">
    <location>
        <begin position="6"/>
        <end position="26"/>
    </location>
</feature>
<sequence length="243" mass="27125">MRRSIFYWIIISVIIVFFNCNTAFAADAMYRLMHNDHDALVLGEVIEVSENEITIDVEHQIISSKDLNVASPRKQISIKGTVTIGGIKEYAFFYGTNSKESSPQKGDYVLVSVIKKGNSFINEWGIFKVDSKDYRTLNLLYPKEASGSIKMDAAAIKAFINSNGTKNAFSFDGNKGKVYSNGKVIYEENVESNENIVEEDITTSNFIDPNEKEVESNVMANSSRDILMLVIVGIILIGVMKGY</sequence>
<dbReference type="RefSeq" id="WP_090444169.1">
    <property type="nucleotide sequence ID" value="NZ_FOHU01000010.1"/>
</dbReference>
<gene>
    <name evidence="2" type="ORF">SAMN05660297_02378</name>
</gene>
<evidence type="ECO:0000256" key="1">
    <source>
        <dbReference type="SAM" id="Phobius"/>
    </source>
</evidence>
<proteinExistence type="predicted"/>
<protein>
    <submittedName>
        <fullName evidence="2">Uncharacterized protein</fullName>
    </submittedName>
</protein>
<evidence type="ECO:0000313" key="2">
    <source>
        <dbReference type="EMBL" id="SET42613.1"/>
    </source>
</evidence>
<keyword evidence="3" id="KW-1185">Reference proteome</keyword>
<name>A0A1I0EBP7_9FIRM</name>
<keyword evidence="1" id="KW-0472">Membrane</keyword>
<dbReference type="EMBL" id="FOHU01000010">
    <property type="protein sequence ID" value="SET42613.1"/>
    <property type="molecule type" value="Genomic_DNA"/>
</dbReference>
<evidence type="ECO:0000313" key="3">
    <source>
        <dbReference type="Proteomes" id="UP000199568"/>
    </source>
</evidence>
<dbReference type="OrthoDB" id="2588230at2"/>